<protein>
    <submittedName>
        <fullName evidence="3">Phosphatidylinositol N-acetylglucosaminyltransferase subunit Y-domain-containing protein</fullName>
    </submittedName>
</protein>
<comment type="caution">
    <text evidence="3">The sequence shown here is derived from an EMBL/GenBank/DDBJ whole genome shotgun (WGS) entry which is preliminary data.</text>
</comment>
<keyword evidence="3" id="KW-0808">Transferase</keyword>
<keyword evidence="2" id="KW-0812">Transmembrane</keyword>
<feature type="compositionally biased region" description="Basic residues" evidence="1">
    <location>
        <begin position="313"/>
        <end position="325"/>
    </location>
</feature>
<evidence type="ECO:0000313" key="4">
    <source>
        <dbReference type="Proteomes" id="UP000673691"/>
    </source>
</evidence>
<dbReference type="EMBL" id="JAEFCI010000450">
    <property type="protein sequence ID" value="KAG5463543.1"/>
    <property type="molecule type" value="Genomic_DNA"/>
</dbReference>
<dbReference type="OrthoDB" id="2157498at2759"/>
<dbReference type="GO" id="GO:0016757">
    <property type="term" value="F:glycosyltransferase activity"/>
    <property type="evidence" value="ECO:0007669"/>
    <property type="project" value="UniProtKB-KW"/>
</dbReference>
<keyword evidence="4" id="KW-1185">Reference proteome</keyword>
<evidence type="ECO:0000256" key="1">
    <source>
        <dbReference type="SAM" id="MobiDB-lite"/>
    </source>
</evidence>
<reference evidence="3 4" key="1">
    <citation type="journal article" name="Sci. Rep.">
        <title>Genome-scale phylogenetic analyses confirm Olpidium as the closest living zoosporic fungus to the non-flagellated, terrestrial fungi.</title>
        <authorList>
            <person name="Chang Y."/>
            <person name="Rochon D."/>
            <person name="Sekimoto S."/>
            <person name="Wang Y."/>
            <person name="Chovatia M."/>
            <person name="Sandor L."/>
            <person name="Salamov A."/>
            <person name="Grigoriev I.V."/>
            <person name="Stajich J.E."/>
            <person name="Spatafora J.W."/>
        </authorList>
    </citation>
    <scope>NUCLEOTIDE SEQUENCE [LARGE SCALE GENOMIC DNA]</scope>
    <source>
        <strain evidence="3">S191</strain>
    </source>
</reference>
<proteinExistence type="predicted"/>
<gene>
    <name evidence="3" type="ORF">BJ554DRAFT_6636</name>
</gene>
<feature type="region of interest" description="Disordered" evidence="1">
    <location>
        <begin position="294"/>
        <end position="340"/>
    </location>
</feature>
<keyword evidence="3" id="KW-0328">Glycosyltransferase</keyword>
<evidence type="ECO:0000256" key="2">
    <source>
        <dbReference type="SAM" id="Phobius"/>
    </source>
</evidence>
<keyword evidence="2" id="KW-1133">Transmembrane helix</keyword>
<evidence type="ECO:0000313" key="3">
    <source>
        <dbReference type="EMBL" id="KAG5463543.1"/>
    </source>
</evidence>
<dbReference type="Proteomes" id="UP000673691">
    <property type="component" value="Unassembled WGS sequence"/>
</dbReference>
<organism evidence="3 4">
    <name type="scientific">Olpidium bornovanus</name>
    <dbReference type="NCBI Taxonomy" id="278681"/>
    <lineage>
        <taxon>Eukaryota</taxon>
        <taxon>Fungi</taxon>
        <taxon>Fungi incertae sedis</taxon>
        <taxon>Olpidiomycota</taxon>
        <taxon>Olpidiomycotina</taxon>
        <taxon>Olpidiomycetes</taxon>
        <taxon>Olpidiales</taxon>
        <taxon>Olpidiaceae</taxon>
        <taxon>Olpidium</taxon>
    </lineage>
</organism>
<accession>A0A8H8A1S4</accession>
<dbReference type="InterPro" id="IPR029164">
    <property type="entry name" value="PIG-Y"/>
</dbReference>
<dbReference type="PANTHER" id="PTHR36485">
    <property type="entry name" value="OS01G0939000 PROTEIN"/>
    <property type="match status" value="1"/>
</dbReference>
<sequence>RPIFLRQIDDYEGFPDDDTKGYLLQKALYVSIPFAPNHVYTSYEVLPSRRKVAQTDDAEKVADDAEKLASTDESEDDFLFPEFSEFDPANPKLPPFSTISVLLCPWVDDIVLTGPAPAFLDSIARALHDRFPLSDGGALTHIRGIEVLHDCNAKVFLPQRQYIEHILNRFNHTSCHADPLPLNPSAISTLQRTDVAPAAEKTRYAELIGSLIYLSTRTGPDIAPAVGFLSRSTANPSATHWNALRHGVTGTLSAMAHRRGAMERALEGAVDGAMEGAMEGAMAPLCEFPLPPWSRAASPAPDAAEEWPDRPHNPRPRLHRPRSRGSPRLPDGLPLRPSAAGSSAETAGYLSLPAVPVLAPYAQAPRIRNYTRKNTIYISQAEPDTTGLMGWALLLCTYVAFVALGYAAVVSKFMPRTGNKILDYISDDNYYSVLIPVTLPVAIFWAFFNWLGLKTFRTN</sequence>
<dbReference type="AlphaFoldDB" id="A0A8H8A1S4"/>
<keyword evidence="2" id="KW-0472">Membrane</keyword>
<dbReference type="PANTHER" id="PTHR36485:SF1">
    <property type="entry name" value="TRANSMEMBRANE PROTEIN"/>
    <property type="match status" value="1"/>
</dbReference>
<feature type="transmembrane region" description="Helical" evidence="2">
    <location>
        <begin position="430"/>
        <end position="451"/>
    </location>
</feature>
<name>A0A8H8A1S4_9FUNG</name>
<feature type="transmembrane region" description="Helical" evidence="2">
    <location>
        <begin position="388"/>
        <end position="409"/>
    </location>
</feature>
<feature type="non-terminal residue" evidence="3">
    <location>
        <position position="1"/>
    </location>
</feature>
<dbReference type="Pfam" id="PF15159">
    <property type="entry name" value="PIG-Y"/>
    <property type="match status" value="1"/>
</dbReference>